<evidence type="ECO:0000313" key="6">
    <source>
        <dbReference type="EMBL" id="ANJ66509.1"/>
    </source>
</evidence>
<reference evidence="6 7" key="1">
    <citation type="submission" date="2016-06" db="EMBL/GenBank/DDBJ databases">
        <title>Insight into the functional genes involving in sulfur oxidation in Pearl River water.</title>
        <authorList>
            <person name="Luo J."/>
            <person name="Tan X."/>
            <person name="Lin W."/>
        </authorList>
    </citation>
    <scope>NUCLEOTIDE SEQUENCE [LARGE SCALE GENOMIC DNA]</scope>
    <source>
        <strain evidence="6 7">LS2</strain>
    </source>
</reference>
<proteinExistence type="predicted"/>
<feature type="transmembrane region" description="Helical" evidence="5">
    <location>
        <begin position="98"/>
        <end position="119"/>
    </location>
</feature>
<feature type="transmembrane region" description="Helical" evidence="5">
    <location>
        <begin position="333"/>
        <end position="354"/>
    </location>
</feature>
<feature type="transmembrane region" description="Helical" evidence="5">
    <location>
        <begin position="294"/>
        <end position="312"/>
    </location>
</feature>
<dbReference type="Proteomes" id="UP000078596">
    <property type="component" value="Chromosome"/>
</dbReference>
<dbReference type="PANTHER" id="PTHR23521">
    <property type="entry name" value="TRANSPORTER MFS SUPERFAMILY"/>
    <property type="match status" value="1"/>
</dbReference>
<dbReference type="EMBL" id="CP016027">
    <property type="protein sequence ID" value="ANJ66509.1"/>
    <property type="molecule type" value="Genomic_DNA"/>
</dbReference>
<dbReference type="GO" id="GO:0022857">
    <property type="term" value="F:transmembrane transporter activity"/>
    <property type="evidence" value="ECO:0007669"/>
    <property type="project" value="InterPro"/>
</dbReference>
<feature type="transmembrane region" description="Helical" evidence="5">
    <location>
        <begin position="360"/>
        <end position="380"/>
    </location>
</feature>
<dbReference type="Pfam" id="PF07690">
    <property type="entry name" value="MFS_1"/>
    <property type="match status" value="1"/>
</dbReference>
<keyword evidence="1 5" id="KW-0812">Transmembrane</keyword>
<organism evidence="6 7">
    <name type="scientific">Halothiobacillus diazotrophicus</name>
    <dbReference type="NCBI Taxonomy" id="1860122"/>
    <lineage>
        <taxon>Bacteria</taxon>
        <taxon>Pseudomonadati</taxon>
        <taxon>Pseudomonadota</taxon>
        <taxon>Gammaproteobacteria</taxon>
        <taxon>Chromatiales</taxon>
        <taxon>Halothiobacillaceae</taxon>
        <taxon>Halothiobacillus</taxon>
    </lineage>
</organism>
<feature type="transmembrane region" description="Helical" evidence="5">
    <location>
        <begin position="231"/>
        <end position="252"/>
    </location>
</feature>
<name>A0A191ZF61_9GAMM</name>
<sequence length="454" mass="48417">MLPTIISIQSLLLGMGILLAGSGLLVTLLGIRAHLDGFSDGMIGLIMSGFYVGYILGTAWIPSLIRRIGHVRSFTAMAALSSAAALIHGLWLDPWVWLALRVISGISLLGLYMVIESWLNEQSSHVRGQIFGFYMTISLLALGAGQFLIGIYGAEALGSFALVSLLFTLGLVPVALTQVKQPTPIQTARLSVVRLYRLAPTGAIGAFISGTVTGALWGMSAVYASRIGLQVSQIAMFMALLIFGGAFLQWPLGRISDLCDRRKMLVAVAGAGVLASIFLLIIPPIATDGHVMNLFWVGVLLFGGFSFSLYALSVAQTHDRLGPDQVLEGTRSLLLLNGAGAILGPVLSGLFMQWLGVSGFPLFILATLLSLMGYVVYRVMNDAPVPEAERIDFVVSTRTSPVAAEFDPRIEEAAHQMQEQDGPNESSVQRADSPPSPDPSDGAEADDAGDKRSR</sequence>
<keyword evidence="2 5" id="KW-1133">Transmembrane helix</keyword>
<evidence type="ECO:0000256" key="3">
    <source>
        <dbReference type="ARBA" id="ARBA00023136"/>
    </source>
</evidence>
<feature type="region of interest" description="Disordered" evidence="4">
    <location>
        <begin position="407"/>
        <end position="454"/>
    </location>
</feature>
<feature type="transmembrane region" description="Helical" evidence="5">
    <location>
        <begin position="158"/>
        <end position="177"/>
    </location>
</feature>
<accession>A0A191ZF61</accession>
<evidence type="ECO:0000313" key="7">
    <source>
        <dbReference type="Proteomes" id="UP000078596"/>
    </source>
</evidence>
<feature type="transmembrane region" description="Helical" evidence="5">
    <location>
        <begin position="264"/>
        <end position="282"/>
    </location>
</feature>
<dbReference type="SUPFAM" id="SSF103473">
    <property type="entry name" value="MFS general substrate transporter"/>
    <property type="match status" value="1"/>
</dbReference>
<dbReference type="AlphaFoldDB" id="A0A191ZF61"/>
<feature type="transmembrane region" description="Helical" evidence="5">
    <location>
        <begin position="198"/>
        <end position="219"/>
    </location>
</feature>
<dbReference type="GO" id="GO:0005886">
    <property type="term" value="C:plasma membrane"/>
    <property type="evidence" value="ECO:0007669"/>
    <property type="project" value="TreeGrafter"/>
</dbReference>
<dbReference type="PANTHER" id="PTHR23521:SF3">
    <property type="entry name" value="MFS TRANSPORTER"/>
    <property type="match status" value="1"/>
</dbReference>
<evidence type="ECO:0000256" key="1">
    <source>
        <dbReference type="ARBA" id="ARBA00022692"/>
    </source>
</evidence>
<feature type="transmembrane region" description="Helical" evidence="5">
    <location>
        <begin position="73"/>
        <end position="92"/>
    </location>
</feature>
<evidence type="ECO:0000256" key="5">
    <source>
        <dbReference type="SAM" id="Phobius"/>
    </source>
</evidence>
<feature type="transmembrane region" description="Helical" evidence="5">
    <location>
        <begin position="12"/>
        <end position="35"/>
    </location>
</feature>
<dbReference type="InterPro" id="IPR036259">
    <property type="entry name" value="MFS_trans_sf"/>
</dbReference>
<feature type="transmembrane region" description="Helical" evidence="5">
    <location>
        <begin position="131"/>
        <end position="152"/>
    </location>
</feature>
<dbReference type="CDD" id="cd17477">
    <property type="entry name" value="MFS_YcaD_like"/>
    <property type="match status" value="1"/>
</dbReference>
<protein>
    <submittedName>
        <fullName evidence="6">MFS transporter</fullName>
    </submittedName>
</protein>
<feature type="compositionally biased region" description="Polar residues" evidence="4">
    <location>
        <begin position="417"/>
        <end position="430"/>
    </location>
</feature>
<keyword evidence="7" id="KW-1185">Reference proteome</keyword>
<dbReference type="KEGG" id="haz:A9404_03165"/>
<dbReference type="OrthoDB" id="9810614at2"/>
<dbReference type="RefSeq" id="WP_066098594.1">
    <property type="nucleotide sequence ID" value="NZ_CP016027.1"/>
</dbReference>
<keyword evidence="3 5" id="KW-0472">Membrane</keyword>
<dbReference type="InterPro" id="IPR047200">
    <property type="entry name" value="MFS_YcaD-like"/>
</dbReference>
<evidence type="ECO:0000256" key="2">
    <source>
        <dbReference type="ARBA" id="ARBA00022989"/>
    </source>
</evidence>
<evidence type="ECO:0000256" key="4">
    <source>
        <dbReference type="SAM" id="MobiDB-lite"/>
    </source>
</evidence>
<feature type="transmembrane region" description="Helical" evidence="5">
    <location>
        <begin position="41"/>
        <end position="61"/>
    </location>
</feature>
<dbReference type="Gene3D" id="1.20.1250.20">
    <property type="entry name" value="MFS general substrate transporter like domains"/>
    <property type="match status" value="2"/>
</dbReference>
<dbReference type="STRING" id="1860122.A9404_03165"/>
<dbReference type="InterPro" id="IPR011701">
    <property type="entry name" value="MFS"/>
</dbReference>
<gene>
    <name evidence="6" type="ORF">A9404_03165</name>
</gene>